<reference evidence="6" key="1">
    <citation type="submission" date="2021-06" db="EMBL/GenBank/DDBJ databases">
        <title>Parelaphostrongylus tenuis whole genome reference sequence.</title>
        <authorList>
            <person name="Garwood T.J."/>
            <person name="Larsen P.A."/>
            <person name="Fountain-Jones N.M."/>
            <person name="Garbe J.R."/>
            <person name="Macchietto M.G."/>
            <person name="Kania S.A."/>
            <person name="Gerhold R.W."/>
            <person name="Richards J.E."/>
            <person name="Wolf T.M."/>
        </authorList>
    </citation>
    <scope>NUCLEOTIDE SEQUENCE</scope>
    <source>
        <strain evidence="6">MNPRO001-30</strain>
        <tissue evidence="6">Meninges</tissue>
    </source>
</reference>
<gene>
    <name evidence="6" type="ORF">KIN20_005098</name>
</gene>
<comment type="caution">
    <text evidence="6">The sequence shown here is derived from an EMBL/GenBank/DDBJ whole genome shotgun (WGS) entry which is preliminary data.</text>
</comment>
<dbReference type="InterPro" id="IPR045028">
    <property type="entry name" value="DinG/Rad3-like"/>
</dbReference>
<feature type="domain" description="Helicase ATP-binding" evidence="5">
    <location>
        <begin position="1"/>
        <end position="309"/>
    </location>
</feature>
<dbReference type="PANTHER" id="PTHR11472:SF41">
    <property type="entry name" value="ATP-DEPENDENT DNA HELICASE DDX11-RELATED"/>
    <property type="match status" value="1"/>
</dbReference>
<dbReference type="GO" id="GO:0034085">
    <property type="term" value="P:establishment of sister chromatid cohesion"/>
    <property type="evidence" value="ECO:0007669"/>
    <property type="project" value="TreeGrafter"/>
</dbReference>
<evidence type="ECO:0000256" key="3">
    <source>
        <dbReference type="ARBA" id="ARBA00022840"/>
    </source>
</evidence>
<evidence type="ECO:0000313" key="7">
    <source>
        <dbReference type="Proteomes" id="UP001196413"/>
    </source>
</evidence>
<dbReference type="EMBL" id="JAHQIW010000679">
    <property type="protein sequence ID" value="KAJ1349516.1"/>
    <property type="molecule type" value="Genomic_DNA"/>
</dbReference>
<dbReference type="InterPro" id="IPR010614">
    <property type="entry name" value="RAD3-like_helicase_DEAD"/>
</dbReference>
<dbReference type="PROSITE" id="PS51193">
    <property type="entry name" value="HELICASE_ATP_BIND_2"/>
    <property type="match status" value="1"/>
</dbReference>
<evidence type="ECO:0000256" key="1">
    <source>
        <dbReference type="ARBA" id="ARBA00022741"/>
    </source>
</evidence>
<evidence type="ECO:0000256" key="2">
    <source>
        <dbReference type="ARBA" id="ARBA00022801"/>
    </source>
</evidence>
<evidence type="ECO:0000313" key="6">
    <source>
        <dbReference type="EMBL" id="KAJ1349516.1"/>
    </source>
</evidence>
<keyword evidence="4" id="KW-0175">Coiled coil</keyword>
<dbReference type="AlphaFoldDB" id="A0AAD5MKP8"/>
<feature type="coiled-coil region" evidence="4">
    <location>
        <begin position="85"/>
        <end position="119"/>
    </location>
</feature>
<protein>
    <recommendedName>
        <fullName evidence="5">Helicase ATP-binding domain-containing protein</fullName>
    </recommendedName>
</protein>
<sequence>MEFSFPYAPYEIQSNLMREIKQCIEEEKVGIFESPTGTGKTLSVICATMTWLEEFEKNREDDLLRESRIVDEVDEEDWIAAHRRKLELKRIKDEAYEKLKALEKVKDKLEDAKSGLIRRNRKRQLCDGADSSEPSTTADCDVPEDYLSEDEFDTGTEESLEVVKIFYASRTHSQLDQLLDELKKTRFSPRIVTAVSRQTLCTNEIVRRLKHSHLINEKCMELRKGFTKEEKAANSDGRTNSTVIKESASKCPYYKSDAIEELSNEILANTLSRPNEVVERGKQLMACPYFSTRLSLPLCQLVLLPYQVR</sequence>
<dbReference type="InterPro" id="IPR006554">
    <property type="entry name" value="Helicase-like_DEXD_c2"/>
</dbReference>
<dbReference type="SMART" id="SM00488">
    <property type="entry name" value="DEXDc2"/>
    <property type="match status" value="1"/>
</dbReference>
<dbReference type="GO" id="GO:0003678">
    <property type="term" value="F:DNA helicase activity"/>
    <property type="evidence" value="ECO:0007669"/>
    <property type="project" value="InterPro"/>
</dbReference>
<keyword evidence="2" id="KW-0378">Hydrolase</keyword>
<organism evidence="6 7">
    <name type="scientific">Parelaphostrongylus tenuis</name>
    <name type="common">Meningeal worm</name>
    <dbReference type="NCBI Taxonomy" id="148309"/>
    <lineage>
        <taxon>Eukaryota</taxon>
        <taxon>Metazoa</taxon>
        <taxon>Ecdysozoa</taxon>
        <taxon>Nematoda</taxon>
        <taxon>Chromadorea</taxon>
        <taxon>Rhabditida</taxon>
        <taxon>Rhabditina</taxon>
        <taxon>Rhabditomorpha</taxon>
        <taxon>Strongyloidea</taxon>
        <taxon>Metastrongylidae</taxon>
        <taxon>Parelaphostrongylus</taxon>
    </lineage>
</organism>
<dbReference type="InterPro" id="IPR027417">
    <property type="entry name" value="P-loop_NTPase"/>
</dbReference>
<dbReference type="Pfam" id="PF06733">
    <property type="entry name" value="DEAD_2"/>
    <property type="match status" value="1"/>
</dbReference>
<keyword evidence="7" id="KW-1185">Reference proteome</keyword>
<accession>A0AAD5MKP8</accession>
<dbReference type="Gene3D" id="3.40.50.300">
    <property type="entry name" value="P-loop containing nucleotide triphosphate hydrolases"/>
    <property type="match status" value="1"/>
</dbReference>
<dbReference type="GO" id="GO:0003677">
    <property type="term" value="F:DNA binding"/>
    <property type="evidence" value="ECO:0007669"/>
    <property type="project" value="InterPro"/>
</dbReference>
<dbReference type="GO" id="GO:0005634">
    <property type="term" value="C:nucleus"/>
    <property type="evidence" value="ECO:0007669"/>
    <property type="project" value="TreeGrafter"/>
</dbReference>
<keyword evidence="3" id="KW-0067">ATP-binding</keyword>
<dbReference type="Proteomes" id="UP001196413">
    <property type="component" value="Unassembled WGS sequence"/>
</dbReference>
<evidence type="ECO:0000256" key="4">
    <source>
        <dbReference type="SAM" id="Coils"/>
    </source>
</evidence>
<dbReference type="GO" id="GO:0016818">
    <property type="term" value="F:hydrolase activity, acting on acid anhydrides, in phosphorus-containing anhydrides"/>
    <property type="evidence" value="ECO:0007669"/>
    <property type="project" value="InterPro"/>
</dbReference>
<dbReference type="InterPro" id="IPR014013">
    <property type="entry name" value="Helic_SF1/SF2_ATP-bd_DinG/Rad3"/>
</dbReference>
<keyword evidence="1" id="KW-0547">Nucleotide-binding</keyword>
<name>A0AAD5MKP8_PARTN</name>
<proteinExistence type="predicted"/>
<evidence type="ECO:0000259" key="5">
    <source>
        <dbReference type="PROSITE" id="PS51193"/>
    </source>
</evidence>
<dbReference type="PANTHER" id="PTHR11472">
    <property type="entry name" value="DNA REPAIR DEAD HELICASE RAD3/XP-D SUBFAMILY MEMBER"/>
    <property type="match status" value="1"/>
</dbReference>
<dbReference type="SUPFAM" id="SSF52540">
    <property type="entry name" value="P-loop containing nucleoside triphosphate hydrolases"/>
    <property type="match status" value="1"/>
</dbReference>
<dbReference type="GO" id="GO:0005524">
    <property type="term" value="F:ATP binding"/>
    <property type="evidence" value="ECO:0007669"/>
    <property type="project" value="UniProtKB-KW"/>
</dbReference>